<sequence length="343" mass="37877">MVSQATLSSVPVHVITGFLGAGKSSLIQHLLAHKPAGERWAVVINEFGRVGIDQTMFEAHDDLIIESLPGGCLCCQQAVVLRASLVRLLRRHRPDRLIIEPSGLGHPAGLLDLLRGEGFADALDIRGVVAVLDPRRLDDTRAMAHETFLDQLRMADAVALTMTDFATTRQVEAARRWLEGFWPSRRWIREAPYGRLPSELLLSAEPGVGETVAMPASHHRHHAETTHQGAPTEPRPGIPVPERGEALGCASLGWRWHPRDRFELHALETRLASLPAALRVKGVFHTDRGWLFYNRVAGSGDSAEIRPSVWRHDSRLELLGEPGIMPDAESLEASLADCLEARR</sequence>
<dbReference type="CDD" id="cd03112">
    <property type="entry name" value="CobW-like"/>
    <property type="match status" value="1"/>
</dbReference>
<dbReference type="InterPro" id="IPR027417">
    <property type="entry name" value="P-loop_NTPase"/>
</dbReference>
<dbReference type="eggNOG" id="COG0523">
    <property type="taxonomic scope" value="Bacteria"/>
</dbReference>
<dbReference type="InterPro" id="IPR051316">
    <property type="entry name" value="Zinc-reg_GTPase_activator"/>
</dbReference>
<organism evidence="2 3">
    <name type="scientific">Halomonas elongata (strain ATCC 33173 / DSM 2581 / NBRC 15536 / NCIMB 2198 / 1H9)</name>
    <dbReference type="NCBI Taxonomy" id="768066"/>
    <lineage>
        <taxon>Bacteria</taxon>
        <taxon>Pseudomonadati</taxon>
        <taxon>Pseudomonadota</taxon>
        <taxon>Gammaproteobacteria</taxon>
        <taxon>Oceanospirillales</taxon>
        <taxon>Halomonadaceae</taxon>
        <taxon>Halomonas</taxon>
    </lineage>
</organism>
<evidence type="ECO:0000313" key="3">
    <source>
        <dbReference type="Proteomes" id="UP000008707"/>
    </source>
</evidence>
<dbReference type="AlphaFoldDB" id="E1VBW5"/>
<dbReference type="InterPro" id="IPR003495">
    <property type="entry name" value="CobW/HypB/UreG_nucleotide-bd"/>
</dbReference>
<evidence type="ECO:0000259" key="1">
    <source>
        <dbReference type="Pfam" id="PF02492"/>
    </source>
</evidence>
<accession>E1VBW5</accession>
<name>E1VBW5_HALED</name>
<feature type="domain" description="CobW/HypB/UreG nucleotide-binding" evidence="1">
    <location>
        <begin position="11"/>
        <end position="182"/>
    </location>
</feature>
<dbReference type="Pfam" id="PF02492">
    <property type="entry name" value="cobW"/>
    <property type="match status" value="1"/>
</dbReference>
<dbReference type="PANTHER" id="PTHR13748">
    <property type="entry name" value="COBW-RELATED"/>
    <property type="match status" value="1"/>
</dbReference>
<gene>
    <name evidence="2" type="ordered locus">HELO_2351</name>
</gene>
<dbReference type="SUPFAM" id="SSF52540">
    <property type="entry name" value="P-loop containing nucleoside triphosphate hydrolases"/>
    <property type="match status" value="1"/>
</dbReference>
<protein>
    <submittedName>
        <fullName evidence="2">CobW family protein</fullName>
    </submittedName>
</protein>
<dbReference type="Proteomes" id="UP000008707">
    <property type="component" value="Chromosome"/>
</dbReference>
<dbReference type="GO" id="GO:0005737">
    <property type="term" value="C:cytoplasm"/>
    <property type="evidence" value="ECO:0007669"/>
    <property type="project" value="TreeGrafter"/>
</dbReference>
<dbReference type="Gene3D" id="3.40.50.300">
    <property type="entry name" value="P-loop containing nucleotide triphosphate hydrolases"/>
    <property type="match status" value="1"/>
</dbReference>
<evidence type="ECO:0000313" key="2">
    <source>
        <dbReference type="EMBL" id="CBV42235.2"/>
    </source>
</evidence>
<proteinExistence type="predicted"/>
<dbReference type="PANTHER" id="PTHR13748:SF46">
    <property type="entry name" value="ZINC CHAPERONE YEIR"/>
    <property type="match status" value="1"/>
</dbReference>
<dbReference type="EMBL" id="FN869568">
    <property type="protein sequence ID" value="CBV42235.2"/>
    <property type="molecule type" value="Genomic_DNA"/>
</dbReference>
<reference evidence="3" key="1">
    <citation type="journal article" date="2011" name="Environ. Microbiol.">
        <title>A blueprint of ectoine metabolism from the genome of the industrial producer Halomonas elongata DSM 2581(T).</title>
        <authorList>
            <person name="Schwibbert K."/>
            <person name="Marin-Sanguino A."/>
            <person name="Bagyan I."/>
            <person name="Heidrich G."/>
            <person name="Lentzen G."/>
            <person name="Seitz H."/>
            <person name="Rampp M."/>
            <person name="Schuster S.C."/>
            <person name="Klenk H.P."/>
            <person name="Pfeiffer F."/>
            <person name="Oesterhelt D."/>
            <person name="Kunte H.J."/>
        </authorList>
    </citation>
    <scope>NUCLEOTIDE SEQUENCE [LARGE SCALE GENOMIC DNA]</scope>
    <source>
        <strain evidence="3">ATCC 33173 / DSM 2581 / NBRC 15536 / NCIMB 2198 / 1H9</strain>
    </source>
</reference>
<dbReference type="STRING" id="768066.HELO_2351"/>
<dbReference type="KEGG" id="hel:HELO_2351"/>